<keyword evidence="2" id="KW-1185">Reference proteome</keyword>
<protein>
    <submittedName>
        <fullName evidence="1">Uncharacterized protein</fullName>
    </submittedName>
</protein>
<reference evidence="1 2" key="1">
    <citation type="submission" date="2019-05" db="EMBL/GenBank/DDBJ databases">
        <authorList>
            <consortium name="Science for Life Laboratories"/>
        </authorList>
    </citation>
    <scope>NUCLEOTIDE SEQUENCE [LARGE SCALE GENOMIC DNA]</scope>
    <source>
        <strain evidence="1">Soil9</strain>
    </source>
</reference>
<sequence length="86" mass="9814">MDDKYPSMMERRLALVQLLTDRDTLTIPEIEVGLGTHRFAVIAALSHGWFERRSVGRNARYGLSERGREKAAQLNLDKDVADRSLE</sequence>
<dbReference type="Proteomes" id="UP000464178">
    <property type="component" value="Chromosome"/>
</dbReference>
<proteinExistence type="predicted"/>
<name>A0A6P2D7A4_9BACT</name>
<organism evidence="1 2">
    <name type="scientific">Gemmata massiliana</name>
    <dbReference type="NCBI Taxonomy" id="1210884"/>
    <lineage>
        <taxon>Bacteria</taxon>
        <taxon>Pseudomonadati</taxon>
        <taxon>Planctomycetota</taxon>
        <taxon>Planctomycetia</taxon>
        <taxon>Gemmatales</taxon>
        <taxon>Gemmataceae</taxon>
        <taxon>Gemmata</taxon>
    </lineage>
</organism>
<dbReference type="AlphaFoldDB" id="A0A6P2D7A4"/>
<gene>
    <name evidence="1" type="ORF">SOIL9_09980</name>
</gene>
<evidence type="ECO:0000313" key="1">
    <source>
        <dbReference type="EMBL" id="VTR96883.1"/>
    </source>
</evidence>
<dbReference type="KEGG" id="gms:SOIL9_09980"/>
<dbReference type="RefSeq" id="WP_162670956.1">
    <property type="nucleotide sequence ID" value="NZ_LR593886.1"/>
</dbReference>
<evidence type="ECO:0000313" key="2">
    <source>
        <dbReference type="Proteomes" id="UP000464178"/>
    </source>
</evidence>
<dbReference type="EMBL" id="LR593886">
    <property type="protein sequence ID" value="VTR96883.1"/>
    <property type="molecule type" value="Genomic_DNA"/>
</dbReference>
<accession>A0A6P2D7A4</accession>